<evidence type="ECO:0000259" key="4">
    <source>
        <dbReference type="Pfam" id="PF01420"/>
    </source>
</evidence>
<keyword evidence="2" id="KW-0680">Restriction system</keyword>
<dbReference type="Proteomes" id="UP000054858">
    <property type="component" value="Unassembled WGS sequence"/>
</dbReference>
<dbReference type="EMBL" id="LNYP01000029">
    <property type="protein sequence ID" value="KTD38157.1"/>
    <property type="molecule type" value="Genomic_DNA"/>
</dbReference>
<dbReference type="GO" id="GO:0009307">
    <property type="term" value="P:DNA restriction-modification system"/>
    <property type="evidence" value="ECO:0007669"/>
    <property type="project" value="UniProtKB-KW"/>
</dbReference>
<organism evidence="5 6">
    <name type="scientific">Legionella oakridgensis</name>
    <dbReference type="NCBI Taxonomy" id="29423"/>
    <lineage>
        <taxon>Bacteria</taxon>
        <taxon>Pseudomonadati</taxon>
        <taxon>Pseudomonadota</taxon>
        <taxon>Gammaproteobacteria</taxon>
        <taxon>Legionellales</taxon>
        <taxon>Legionellaceae</taxon>
        <taxon>Legionella</taxon>
    </lineage>
</organism>
<dbReference type="GO" id="GO:0003677">
    <property type="term" value="F:DNA binding"/>
    <property type="evidence" value="ECO:0007669"/>
    <property type="project" value="UniProtKB-KW"/>
</dbReference>
<dbReference type="PANTHER" id="PTHR30408">
    <property type="entry name" value="TYPE-1 RESTRICTION ENZYME ECOKI SPECIFICITY PROTEIN"/>
    <property type="match status" value="1"/>
</dbReference>
<name>A0A0W0X0T4_9GAMM</name>
<gene>
    <name evidence="5" type="ORF">Loak_1833</name>
</gene>
<evidence type="ECO:0000313" key="5">
    <source>
        <dbReference type="EMBL" id="KTD38157.1"/>
    </source>
</evidence>
<accession>A0A0W0X0T4</accession>
<dbReference type="AlphaFoldDB" id="A0A0W0X0T4"/>
<reference evidence="5 6" key="1">
    <citation type="submission" date="2015-11" db="EMBL/GenBank/DDBJ databases">
        <title>Genomic analysis of 38 Legionella species identifies large and diverse effector repertoires.</title>
        <authorList>
            <person name="Burstein D."/>
            <person name="Amaro F."/>
            <person name="Zusman T."/>
            <person name="Lifshitz Z."/>
            <person name="Cohen O."/>
            <person name="Gilbert J.A."/>
            <person name="Pupko T."/>
            <person name="Shuman H.A."/>
            <person name="Segal G."/>
        </authorList>
    </citation>
    <scope>NUCLEOTIDE SEQUENCE [LARGE SCALE GENOMIC DNA]</scope>
    <source>
        <strain evidence="5 6">Oak Ridge-10</strain>
    </source>
</reference>
<dbReference type="InterPro" id="IPR000055">
    <property type="entry name" value="Restrct_endonuc_typeI_TRD"/>
</dbReference>
<dbReference type="InterPro" id="IPR044946">
    <property type="entry name" value="Restrct_endonuc_typeI_TRD_sf"/>
</dbReference>
<dbReference type="InterPro" id="IPR052021">
    <property type="entry name" value="Type-I_RS_S_subunit"/>
</dbReference>
<dbReference type="PANTHER" id="PTHR30408:SF12">
    <property type="entry name" value="TYPE I RESTRICTION ENZYME MJAVIII SPECIFICITY SUBUNIT"/>
    <property type="match status" value="1"/>
</dbReference>
<evidence type="ECO:0000256" key="2">
    <source>
        <dbReference type="ARBA" id="ARBA00022747"/>
    </source>
</evidence>
<comment type="caution">
    <text evidence="5">The sequence shown here is derived from an EMBL/GenBank/DDBJ whole genome shotgun (WGS) entry which is preliminary data.</text>
</comment>
<evidence type="ECO:0000256" key="3">
    <source>
        <dbReference type="ARBA" id="ARBA00023125"/>
    </source>
</evidence>
<sequence>MIRTLEQVSKIISGVTNNSYTDLGTHDCQQVYLLKGNDLNQNGFISVESMEQVYLSSPQKSSRFMLECGDVVVLARGSAIRAGFVTKEISSLGVIASANFIILRSNKSEVKGEVITAYLTSEVGREHLLALSKGAVIQHIPASNLKSMEIPVPNMDIQDKICEIFYAAHTAYRAAMELAEQQKRTANALILNLMQEAA</sequence>
<dbReference type="RefSeq" id="WP_025384751.1">
    <property type="nucleotide sequence ID" value="NZ_LCUA01000003.1"/>
</dbReference>
<comment type="similarity">
    <text evidence="1">Belongs to the type-I restriction system S methylase family.</text>
</comment>
<dbReference type="PATRIC" id="fig|29423.5.peg.1921"/>
<dbReference type="Pfam" id="PF01420">
    <property type="entry name" value="Methylase_S"/>
    <property type="match status" value="1"/>
</dbReference>
<evidence type="ECO:0000313" key="6">
    <source>
        <dbReference type="Proteomes" id="UP000054858"/>
    </source>
</evidence>
<dbReference type="SUPFAM" id="SSF116734">
    <property type="entry name" value="DNA methylase specificity domain"/>
    <property type="match status" value="1"/>
</dbReference>
<protein>
    <submittedName>
        <fullName evidence="5">EcoKI restriction-modification system protein HsdS</fullName>
    </submittedName>
</protein>
<feature type="domain" description="Type I restriction modification DNA specificity" evidence="4">
    <location>
        <begin position="34"/>
        <end position="165"/>
    </location>
</feature>
<evidence type="ECO:0000256" key="1">
    <source>
        <dbReference type="ARBA" id="ARBA00010923"/>
    </source>
</evidence>
<dbReference type="Gene3D" id="3.90.220.20">
    <property type="entry name" value="DNA methylase specificity domains"/>
    <property type="match status" value="1"/>
</dbReference>
<proteinExistence type="inferred from homology"/>
<keyword evidence="3" id="KW-0238">DNA-binding</keyword>